<sequence>MHNEGVRCIEQQLSKTTKFTPRDNSGLTLTNCIWEIKYHCFHIIINMLTKHYQLAHYNLVLPNSKNAY</sequence>
<organism evidence="1">
    <name type="scientific">Solanum chacoense</name>
    <name type="common">Chaco potato</name>
    <dbReference type="NCBI Taxonomy" id="4108"/>
    <lineage>
        <taxon>Eukaryota</taxon>
        <taxon>Viridiplantae</taxon>
        <taxon>Streptophyta</taxon>
        <taxon>Embryophyta</taxon>
        <taxon>Tracheophyta</taxon>
        <taxon>Spermatophyta</taxon>
        <taxon>Magnoliopsida</taxon>
        <taxon>eudicotyledons</taxon>
        <taxon>Gunneridae</taxon>
        <taxon>Pentapetalae</taxon>
        <taxon>asterids</taxon>
        <taxon>lamiids</taxon>
        <taxon>Solanales</taxon>
        <taxon>Solanaceae</taxon>
        <taxon>Solanoideae</taxon>
        <taxon>Solaneae</taxon>
        <taxon>Solanum</taxon>
    </lineage>
</organism>
<protein>
    <submittedName>
        <fullName evidence="1">Putative ovule protein</fullName>
    </submittedName>
</protein>
<dbReference type="EMBL" id="GEDG01021172">
    <property type="protein sequence ID" value="JAP18520.1"/>
    <property type="molecule type" value="Transcribed_RNA"/>
</dbReference>
<accession>A0A0V0HEC9</accession>
<name>A0A0V0HEC9_SOLCH</name>
<dbReference type="AlphaFoldDB" id="A0A0V0HEC9"/>
<reference evidence="1" key="1">
    <citation type="submission" date="2015-12" db="EMBL/GenBank/DDBJ databases">
        <title>Gene expression during late stages of embryo sac development: a critical building block for successful pollen-pistil interactions.</title>
        <authorList>
            <person name="Liu Y."/>
            <person name="Joly V."/>
            <person name="Sabar M."/>
            <person name="Matton D.P."/>
        </authorList>
    </citation>
    <scope>NUCLEOTIDE SEQUENCE</scope>
</reference>
<evidence type="ECO:0000313" key="1">
    <source>
        <dbReference type="EMBL" id="JAP18520.1"/>
    </source>
</evidence>
<proteinExistence type="predicted"/>